<evidence type="ECO:0000313" key="4">
    <source>
        <dbReference type="EMBL" id="ELR15374.1"/>
    </source>
</evidence>
<dbReference type="GO" id="GO:0005509">
    <property type="term" value="F:calcium ion binding"/>
    <property type="evidence" value="ECO:0007669"/>
    <property type="project" value="InterPro"/>
</dbReference>
<protein>
    <submittedName>
        <fullName evidence="4">Calciumbinding protein NCSA, putative</fullName>
    </submittedName>
</protein>
<dbReference type="InterPro" id="IPR002048">
    <property type="entry name" value="EF_hand_dom"/>
</dbReference>
<evidence type="ECO:0000313" key="5">
    <source>
        <dbReference type="Proteomes" id="UP000011083"/>
    </source>
</evidence>
<dbReference type="Gene3D" id="1.10.238.10">
    <property type="entry name" value="EF-hand"/>
    <property type="match status" value="1"/>
</dbReference>
<dbReference type="InterPro" id="IPR028846">
    <property type="entry name" value="Recoverin"/>
</dbReference>
<reference evidence="4 5" key="1">
    <citation type="journal article" date="2013" name="Genome Biol.">
        <title>Genome of Acanthamoeba castellanii highlights extensive lateral gene transfer and early evolution of tyrosine kinase signaling.</title>
        <authorList>
            <person name="Clarke M."/>
            <person name="Lohan A.J."/>
            <person name="Liu B."/>
            <person name="Lagkouvardos I."/>
            <person name="Roy S."/>
            <person name="Zafar N."/>
            <person name="Bertelli C."/>
            <person name="Schilde C."/>
            <person name="Kianianmomeni A."/>
            <person name="Burglin T.R."/>
            <person name="Frech C."/>
            <person name="Turcotte B."/>
            <person name="Kopec K.O."/>
            <person name="Synnott J.M."/>
            <person name="Choo C."/>
            <person name="Paponov I."/>
            <person name="Finkler A."/>
            <person name="Soon Heng Tan C."/>
            <person name="Hutchins A.P."/>
            <person name="Weinmeier T."/>
            <person name="Rattei T."/>
            <person name="Chu J.S."/>
            <person name="Gimenez G."/>
            <person name="Irimia M."/>
            <person name="Rigden D.J."/>
            <person name="Fitzpatrick D.A."/>
            <person name="Lorenzo-Morales J."/>
            <person name="Bateman A."/>
            <person name="Chiu C.H."/>
            <person name="Tang P."/>
            <person name="Hegemann P."/>
            <person name="Fromm H."/>
            <person name="Raoult D."/>
            <person name="Greub G."/>
            <person name="Miranda-Saavedra D."/>
            <person name="Chen N."/>
            <person name="Nash P."/>
            <person name="Ginger M.L."/>
            <person name="Horn M."/>
            <person name="Schaap P."/>
            <person name="Caler L."/>
            <person name="Loftus B."/>
        </authorList>
    </citation>
    <scope>NUCLEOTIDE SEQUENCE [LARGE SCALE GENOMIC DNA]</scope>
    <source>
        <strain evidence="4 5">Neff</strain>
    </source>
</reference>
<dbReference type="InterPro" id="IPR011992">
    <property type="entry name" value="EF-hand-dom_pair"/>
</dbReference>
<evidence type="ECO:0000256" key="2">
    <source>
        <dbReference type="ARBA" id="ARBA00022737"/>
    </source>
</evidence>
<dbReference type="Pfam" id="PF13499">
    <property type="entry name" value="EF-hand_7"/>
    <property type="match status" value="1"/>
</dbReference>
<dbReference type="SUPFAM" id="SSF47473">
    <property type="entry name" value="EF-hand"/>
    <property type="match status" value="1"/>
</dbReference>
<feature type="domain" description="EF-hand" evidence="3">
    <location>
        <begin position="149"/>
        <end position="184"/>
    </location>
</feature>
<gene>
    <name evidence="4" type="ORF">ACA1_275480</name>
</gene>
<dbReference type="Proteomes" id="UP000011083">
    <property type="component" value="Unassembled WGS sequence"/>
</dbReference>
<sequence length="195" mass="22083">MGNQGGKEKDDKGDHLSREQLEDIHRLALNEISDMFKWFKKEAPTSVITKAEFKGVLQRMGVEDPFLQDLIFKVFDGTKTGCIRFPEFVLALSIITRGTPDEKLEFAFQMYDLDDKGHITREDMNKIMTSFLNLVGGDVVTFSGKKFESVEQLADAFFEQMDSMGDGKITIEEYKEGAIRNPDIVIGLGLSELRN</sequence>
<dbReference type="PROSITE" id="PS50222">
    <property type="entry name" value="EF_HAND_2"/>
    <property type="match status" value="2"/>
</dbReference>
<dbReference type="AlphaFoldDB" id="L8GQB2"/>
<organism evidence="4 5">
    <name type="scientific">Acanthamoeba castellanii (strain ATCC 30010 / Neff)</name>
    <dbReference type="NCBI Taxonomy" id="1257118"/>
    <lineage>
        <taxon>Eukaryota</taxon>
        <taxon>Amoebozoa</taxon>
        <taxon>Discosea</taxon>
        <taxon>Longamoebia</taxon>
        <taxon>Centramoebida</taxon>
        <taxon>Acanthamoebidae</taxon>
        <taxon>Acanthamoeba</taxon>
    </lineage>
</organism>
<dbReference type="EMBL" id="KB008032">
    <property type="protein sequence ID" value="ELR15374.1"/>
    <property type="molecule type" value="Genomic_DNA"/>
</dbReference>
<evidence type="ECO:0000259" key="3">
    <source>
        <dbReference type="PROSITE" id="PS50222"/>
    </source>
</evidence>
<proteinExistence type="predicted"/>
<name>L8GQB2_ACACF</name>
<keyword evidence="2" id="KW-0677">Repeat</keyword>
<dbReference type="RefSeq" id="XP_004337387.1">
    <property type="nucleotide sequence ID" value="XM_004337339.1"/>
</dbReference>
<dbReference type="SMART" id="SM00054">
    <property type="entry name" value="EFh"/>
    <property type="match status" value="3"/>
</dbReference>
<dbReference type="GeneID" id="14916040"/>
<dbReference type="STRING" id="1257118.L8GQB2"/>
<dbReference type="VEuPathDB" id="AmoebaDB:ACA1_275480"/>
<evidence type="ECO:0000256" key="1">
    <source>
        <dbReference type="ARBA" id="ARBA00022723"/>
    </source>
</evidence>
<dbReference type="CDD" id="cd00051">
    <property type="entry name" value="EFh"/>
    <property type="match status" value="1"/>
</dbReference>
<dbReference type="PANTHER" id="PTHR23055:SF189">
    <property type="entry name" value="CALCIUM-BINDING PROTEIN NCSA"/>
    <property type="match status" value="1"/>
</dbReference>
<dbReference type="KEGG" id="acan:ACA1_275480"/>
<dbReference type="OrthoDB" id="191686at2759"/>
<keyword evidence="5" id="KW-1185">Reference proteome</keyword>
<dbReference type="PRINTS" id="PR00450">
    <property type="entry name" value="RECOVERIN"/>
</dbReference>
<keyword evidence="1" id="KW-0479">Metal-binding</keyword>
<feature type="domain" description="EF-hand" evidence="3">
    <location>
        <begin position="99"/>
        <end position="134"/>
    </location>
</feature>
<accession>L8GQB2</accession>
<dbReference type="PANTHER" id="PTHR23055">
    <property type="entry name" value="CALCIUM BINDING PROTEINS"/>
    <property type="match status" value="1"/>
</dbReference>